<evidence type="ECO:0000313" key="6">
    <source>
        <dbReference type="EMBL" id="KAJ3205269.1"/>
    </source>
</evidence>
<proteinExistence type="predicted"/>
<protein>
    <submittedName>
        <fullName evidence="6">Uncharacterized protein</fullName>
    </submittedName>
</protein>
<dbReference type="InterPro" id="IPR027417">
    <property type="entry name" value="P-loop_NTPase"/>
</dbReference>
<keyword evidence="2" id="KW-0547">Nucleotide-binding</keyword>
<dbReference type="InterPro" id="IPR011025">
    <property type="entry name" value="GproteinA_insert"/>
</dbReference>
<dbReference type="GO" id="GO:0003924">
    <property type="term" value="F:GTPase activity"/>
    <property type="evidence" value="ECO:0007669"/>
    <property type="project" value="InterPro"/>
</dbReference>
<dbReference type="SUPFAM" id="SSF52540">
    <property type="entry name" value="P-loop containing nucleoside triphosphate hydrolases"/>
    <property type="match status" value="1"/>
</dbReference>
<name>A0AAD5TUL9_9FUNG</name>
<accession>A0AAD5TUL9</accession>
<sequence length="221" mass="25701">MSTNNLVNEKLDDEGLITYTGSKSNLSKRKAKKISKEIDEELKRELEREIEKGRKLLILGSGDSGKSTLLRQMRLLYSTGFDEKEKLDYKFIIFKNILTNLHKLIFVAEKLNFNFNKQQIEIIQKIKTFENEFSGEIPPSIFSAIMELWAEGKLKELIKVNNEYNIQDTASYFLDNISRLMKSDYIPTDQDIICSRKPTLVITETVIKIQADLYRIYGKKN</sequence>
<keyword evidence="5" id="KW-0460">Magnesium</keyword>
<gene>
    <name evidence="6" type="ORF">HK099_000873</name>
</gene>
<dbReference type="PANTHER" id="PTHR10218:SF302">
    <property type="entry name" value="GUANINE NUCLEOTIDE-BINDING PROTEIN ALPHA-5 SUBUNIT"/>
    <property type="match status" value="1"/>
</dbReference>
<comment type="caution">
    <text evidence="6">The sequence shown here is derived from an EMBL/GenBank/DDBJ whole genome shotgun (WGS) entry which is preliminary data.</text>
</comment>
<dbReference type="GO" id="GO:0031683">
    <property type="term" value="F:G-protein beta/gamma-subunit complex binding"/>
    <property type="evidence" value="ECO:0007669"/>
    <property type="project" value="InterPro"/>
</dbReference>
<dbReference type="Proteomes" id="UP001211065">
    <property type="component" value="Unassembled WGS sequence"/>
</dbReference>
<dbReference type="GO" id="GO:0005737">
    <property type="term" value="C:cytoplasm"/>
    <property type="evidence" value="ECO:0007669"/>
    <property type="project" value="TreeGrafter"/>
</dbReference>
<keyword evidence="1 5" id="KW-0479">Metal-binding</keyword>
<dbReference type="GO" id="GO:0001664">
    <property type="term" value="F:G protein-coupled receptor binding"/>
    <property type="evidence" value="ECO:0007669"/>
    <property type="project" value="TreeGrafter"/>
</dbReference>
<dbReference type="SUPFAM" id="SSF47895">
    <property type="entry name" value="Transducin (alpha subunit), insertion domain"/>
    <property type="match status" value="1"/>
</dbReference>
<evidence type="ECO:0000313" key="7">
    <source>
        <dbReference type="Proteomes" id="UP001211065"/>
    </source>
</evidence>
<feature type="binding site" evidence="5">
    <location>
        <position position="67"/>
    </location>
    <ligand>
        <name>Mg(2+)</name>
        <dbReference type="ChEBI" id="CHEBI:18420"/>
    </ligand>
</feature>
<dbReference type="InterPro" id="IPR001019">
    <property type="entry name" value="Gprotein_alpha_su"/>
</dbReference>
<dbReference type="Gene3D" id="1.10.400.10">
    <property type="entry name" value="GI Alpha 1, domain 2-like"/>
    <property type="match status" value="1"/>
</dbReference>
<feature type="binding site" evidence="5">
    <location>
        <position position="199"/>
    </location>
    <ligand>
        <name>Mg(2+)</name>
        <dbReference type="ChEBI" id="CHEBI:18420"/>
    </ligand>
</feature>
<evidence type="ECO:0000256" key="2">
    <source>
        <dbReference type="ARBA" id="ARBA00022741"/>
    </source>
</evidence>
<keyword evidence="7" id="KW-1185">Reference proteome</keyword>
<dbReference type="PRINTS" id="PR00318">
    <property type="entry name" value="GPROTEINA"/>
</dbReference>
<dbReference type="GO" id="GO:0005834">
    <property type="term" value="C:heterotrimeric G-protein complex"/>
    <property type="evidence" value="ECO:0007669"/>
    <property type="project" value="TreeGrafter"/>
</dbReference>
<evidence type="ECO:0000256" key="5">
    <source>
        <dbReference type="PIRSR" id="PIRSR601019-2"/>
    </source>
</evidence>
<dbReference type="GO" id="GO:0046872">
    <property type="term" value="F:metal ion binding"/>
    <property type="evidence" value="ECO:0007669"/>
    <property type="project" value="UniProtKB-KW"/>
</dbReference>
<dbReference type="GO" id="GO:0007188">
    <property type="term" value="P:adenylate cyclase-modulating G protein-coupled receptor signaling pathway"/>
    <property type="evidence" value="ECO:0007669"/>
    <property type="project" value="TreeGrafter"/>
</dbReference>
<dbReference type="Pfam" id="PF00503">
    <property type="entry name" value="G-alpha"/>
    <property type="match status" value="1"/>
</dbReference>
<dbReference type="AlphaFoldDB" id="A0AAD5TUL9"/>
<dbReference type="PROSITE" id="PS51882">
    <property type="entry name" value="G_ALPHA"/>
    <property type="match status" value="1"/>
</dbReference>
<dbReference type="EMBL" id="JADGJW010001219">
    <property type="protein sequence ID" value="KAJ3205269.1"/>
    <property type="molecule type" value="Genomic_DNA"/>
</dbReference>
<keyword evidence="4" id="KW-0807">Transducer</keyword>
<keyword evidence="3" id="KW-0342">GTP-binding</keyword>
<dbReference type="PANTHER" id="PTHR10218">
    <property type="entry name" value="GTP-BINDING PROTEIN ALPHA SUBUNIT"/>
    <property type="match status" value="1"/>
</dbReference>
<dbReference type="GO" id="GO:0005525">
    <property type="term" value="F:GTP binding"/>
    <property type="evidence" value="ECO:0007669"/>
    <property type="project" value="UniProtKB-KW"/>
</dbReference>
<evidence type="ECO:0000256" key="4">
    <source>
        <dbReference type="ARBA" id="ARBA00023224"/>
    </source>
</evidence>
<evidence type="ECO:0000256" key="3">
    <source>
        <dbReference type="ARBA" id="ARBA00023134"/>
    </source>
</evidence>
<organism evidence="6 7">
    <name type="scientific">Clydaea vesicula</name>
    <dbReference type="NCBI Taxonomy" id="447962"/>
    <lineage>
        <taxon>Eukaryota</taxon>
        <taxon>Fungi</taxon>
        <taxon>Fungi incertae sedis</taxon>
        <taxon>Chytridiomycota</taxon>
        <taxon>Chytridiomycota incertae sedis</taxon>
        <taxon>Chytridiomycetes</taxon>
        <taxon>Lobulomycetales</taxon>
        <taxon>Lobulomycetaceae</taxon>
        <taxon>Clydaea</taxon>
    </lineage>
</organism>
<evidence type="ECO:0000256" key="1">
    <source>
        <dbReference type="ARBA" id="ARBA00022723"/>
    </source>
</evidence>
<reference evidence="6" key="1">
    <citation type="submission" date="2020-05" db="EMBL/GenBank/DDBJ databases">
        <title>Phylogenomic resolution of chytrid fungi.</title>
        <authorList>
            <person name="Stajich J.E."/>
            <person name="Amses K."/>
            <person name="Simmons R."/>
            <person name="Seto K."/>
            <person name="Myers J."/>
            <person name="Bonds A."/>
            <person name="Quandt C.A."/>
            <person name="Barry K."/>
            <person name="Liu P."/>
            <person name="Grigoriev I."/>
            <person name="Longcore J.E."/>
            <person name="James T.Y."/>
        </authorList>
    </citation>
    <scope>NUCLEOTIDE SEQUENCE</scope>
    <source>
        <strain evidence="6">JEL0476</strain>
    </source>
</reference>
<dbReference type="SMART" id="SM00275">
    <property type="entry name" value="G_alpha"/>
    <property type="match status" value="1"/>
</dbReference>